<dbReference type="EMBL" id="LPZR01000037">
    <property type="protein sequence ID" value="KYO56761.1"/>
    <property type="molecule type" value="Genomic_DNA"/>
</dbReference>
<comment type="caution">
    <text evidence="2">The sequence shown here is derived from an EMBL/GenBank/DDBJ whole genome shotgun (WGS) entry which is preliminary data.</text>
</comment>
<proteinExistence type="predicted"/>
<gene>
    <name evidence="2" type="ORF">AUP44_21705</name>
</gene>
<accession>A0A161R7G4</accession>
<protein>
    <submittedName>
        <fullName evidence="2">Uncharacterized protein</fullName>
    </submittedName>
</protein>
<dbReference type="RefSeq" id="WP_062761815.1">
    <property type="nucleotide sequence ID" value="NZ_CP121042.1"/>
</dbReference>
<evidence type="ECO:0000313" key="2">
    <source>
        <dbReference type="EMBL" id="KYO56761.1"/>
    </source>
</evidence>
<feature type="region of interest" description="Disordered" evidence="1">
    <location>
        <begin position="552"/>
        <end position="585"/>
    </location>
</feature>
<evidence type="ECO:0000313" key="3">
    <source>
        <dbReference type="Proteomes" id="UP000075787"/>
    </source>
</evidence>
<dbReference type="GeneID" id="97238846"/>
<evidence type="ECO:0000256" key="1">
    <source>
        <dbReference type="SAM" id="MobiDB-lite"/>
    </source>
</evidence>
<dbReference type="Proteomes" id="UP000075787">
    <property type="component" value="Unassembled WGS sequence"/>
</dbReference>
<sequence>MPQDDPMAGLARLLPGLKADRRTAAADLDVLAGKSEAAKIEGRKAEGGEAGVLTARPQDAFSVLAMAGIGPAADLRGLAPSRVAGPFIDLDGRRLLVDVFEAGKLTPITPKGQAAPLMLVSGGSARRTRDQVSITIDAGTVWIAAGLFSNKAPADGWAGLPVRRGTARFAAAAASGTAIAAPPKGEIVLELGYEPDPANTCPDAAITAPAKLTITIEGGKATVKLAGGEARFGGTTHTVAPTEKVMWNAAENGLWFPADIKPEAIDAAGIDWRVASFDAGFRIARGGWLIPVVVNAAPQTLPQASTSGHWCFALKGDPRVGWAGLDGRVRITDPTLLIGQGIFMLVDRNAAADPGAVTRFDLWALGADIAGRQSVTATLAAAGAVVIGCAGAGRHFAMAEARVAERLACPRDHAGRPVTTRPVTAMVMIAEEAGRLQADLIATGFAGDPPGSLRLVVENAVLATGLPALYRVSGTVDADGVIRAGTLDLVFGLLNWLPTLPDPYVSSCAGGLPLPQAGAAASGGVLRAAVSWSGDGPPALAFAGDLPPPLLGCDNPSKPDRRPARLPDRELTGQTAQGTGLRGKTEQAVWERARRAAEGFQGNEVWPKARATFADRVGTLGRRPGVSLLDVSTRRHQIGVAFDTRVDQPLTHAVPQPGTVAEIHGLRFKTGLRVFALPQIQWEPVRTLDADQDLVTLGWFPTPLASAGDGGPAMIRGAAKLRPAIPDLALEEMVAGFNSGDPLEVLTTLPFGMMAKIEMKGAADADAAADTATMLRPRFDRGGPLEGGHQLSLRAGTPTAAPPRQSASFRGLATQTPNGVDLASGAPLNISVLGATAGPEGAVEAMFNNEFTLFRPRVPVTRLDLSGYGSSTFSDWGNPFAAFAEAAKVQFQVMVGRTALEVVKFVSVIYPWGIRATRTVTIERRGGGGVLRRDSGWQAASAGLFDFRHVPEGGGAPVSPDYEVHPGLIRGIYDVSRIRPSDRPAIDLPSGGKVLPMYFDAVAEIGTDAAHARTPVRGMLGWLHLLPVGDPITPADLDQLLRVYGPAGGPIEVSLPLDASGFRMRLKRIEAAPAWNGPHPAIVGALRGAPQFGAGNGAWSVAAFPGPAHPDQPGEAVAAPDGVAVLRAGEAGTPLADRIRVPAPSPLLTFQDPQDLFSGASPRADYAFVQTTPTHALAFRRPRIQIGSSDITAGLPALFADVFARTTGAGVFPHPDAAIPLGGAGSHRLRVNPANGRFRLMPPVAMAPGAMQIVLSDDADAGSRIDYAASSITLAIEEDSWSLTMPRVKVWTDILGLTDVTGMQTDIIGGSTLRPKLTAINSLMHPVLEDIMTFLPGFSSRPEIAPIDLAATNLKYKVKLKTVAEKEVELGPLHLKVGAVFEAGTDEVDVPPDLLPPGSPPTSAEVEFVGGGISVALEGETPTSPWKVVYGAEFSLGGKTYMPQLTTGPSGGGAVVGSFSKASFELKAYIGIGVGGKLGPFKAEASVGIGPVIVYEGDWGFGGFVFFDAKVDLKIIAVGVYGEFSLMIVKKGDGDYAAYEGEVGIYVKIVFFSIKVSIGFSKEDKI</sequence>
<feature type="region of interest" description="Disordered" evidence="1">
    <location>
        <begin position="783"/>
        <end position="811"/>
    </location>
</feature>
<reference evidence="2 3" key="1">
    <citation type="submission" date="2015-12" db="EMBL/GenBank/DDBJ databases">
        <title>Genome sequence of Tistrella mobilis MCCC 1A02139.</title>
        <authorList>
            <person name="Lu L."/>
            <person name="Lai Q."/>
            <person name="Shao Z."/>
            <person name="Qian P."/>
        </authorList>
    </citation>
    <scope>NUCLEOTIDE SEQUENCE [LARGE SCALE GENOMIC DNA]</scope>
    <source>
        <strain evidence="2 3">MCCC 1A02139</strain>
    </source>
</reference>
<name>A0A161R7G4_9PROT</name>
<feature type="compositionally biased region" description="Basic and acidic residues" evidence="1">
    <location>
        <begin position="557"/>
        <end position="571"/>
    </location>
</feature>
<organism evidence="2 3">
    <name type="scientific">Tistrella mobilis</name>
    <dbReference type="NCBI Taxonomy" id="171437"/>
    <lineage>
        <taxon>Bacteria</taxon>
        <taxon>Pseudomonadati</taxon>
        <taxon>Pseudomonadota</taxon>
        <taxon>Alphaproteobacteria</taxon>
        <taxon>Geminicoccales</taxon>
        <taxon>Geminicoccaceae</taxon>
        <taxon>Tistrella</taxon>
    </lineage>
</organism>